<evidence type="ECO:0000313" key="1">
    <source>
        <dbReference type="EMBL" id="KEY62398.1"/>
    </source>
</evidence>
<dbReference type="AlphaFoldDB" id="A0A084AAR9"/>
<name>A0A084AAR9_LACLC</name>
<accession>A0A084AAR9</accession>
<dbReference type="EMBL" id="AZSI01000048">
    <property type="protein sequence ID" value="KEY62398.1"/>
    <property type="molecule type" value="Genomic_DNA"/>
</dbReference>
<dbReference type="Proteomes" id="UP000028401">
    <property type="component" value="Unassembled WGS sequence"/>
</dbReference>
<sequence>MDYKNGKVVGSHELYLNKLGNATLNAIYRVTYVSQSDNPATVAVNDELFNLKVGMLIYETQLINTHSSHVEIISSINQLYRLGTESEFCIENTAEGMIPVVFGKVYRKFLRSVPEFISGGKYRTSCWNGMEETAVLNLNEKEDEYYSFENSVNIYEYDESGRQFQIAHMEPFSKMILSFDESHRMRERYNVSGISEMTNREIDWIYNTFVKPINWR</sequence>
<evidence type="ECO:0000313" key="2">
    <source>
        <dbReference type="Proteomes" id="UP000028401"/>
    </source>
</evidence>
<dbReference type="RefSeq" id="WP_042748372.1">
    <property type="nucleotide sequence ID" value="NZ_AZSI01000048.1"/>
</dbReference>
<dbReference type="PATRIC" id="fig|1415168.3.peg.1632"/>
<proteinExistence type="predicted"/>
<comment type="caution">
    <text evidence="1">The sequence shown here is derived from an EMBL/GenBank/DDBJ whole genome shotgun (WGS) entry which is preliminary data.</text>
</comment>
<organism evidence="1 2">
    <name type="scientific">Lactococcus cremoris subsp. cremoris GE214</name>
    <dbReference type="NCBI Taxonomy" id="1415168"/>
    <lineage>
        <taxon>Bacteria</taxon>
        <taxon>Bacillati</taxon>
        <taxon>Bacillota</taxon>
        <taxon>Bacilli</taxon>
        <taxon>Lactobacillales</taxon>
        <taxon>Streptococcaceae</taxon>
        <taxon>Lactococcus</taxon>
        <taxon>Lactococcus cremoris subsp. cremoris</taxon>
    </lineage>
</organism>
<protein>
    <submittedName>
        <fullName evidence="1">Uncharacterized protein</fullName>
    </submittedName>
</protein>
<gene>
    <name evidence="1" type="ORF">U725_01561</name>
</gene>
<reference evidence="1 2" key="1">
    <citation type="submission" date="2014-06" db="EMBL/GenBank/DDBJ databases">
        <title>Draft genome sequence of the putrescine producing strain Lactococcus lactis subsp cremoris GE214.</title>
        <authorList>
            <person name="Ladero V."/>
            <person name="Linares D.M."/>
            <person name="del Rio B."/>
            <person name="Mayo B."/>
            <person name="Martin M.C."/>
            <person name="Fernandez M."/>
            <person name="Alvarez M.A."/>
        </authorList>
    </citation>
    <scope>NUCLEOTIDE SEQUENCE [LARGE SCALE GENOMIC DNA]</scope>
    <source>
        <strain evidence="1 2">GE214</strain>
    </source>
</reference>